<feature type="compositionally biased region" description="Gly residues" evidence="9">
    <location>
        <begin position="56"/>
        <end position="85"/>
    </location>
</feature>
<evidence type="ECO:0000259" key="10">
    <source>
        <dbReference type="Pfam" id="PF05572"/>
    </source>
</evidence>
<keyword evidence="2" id="KW-0645">Protease</keyword>
<dbReference type="RefSeq" id="WP_241999392.1">
    <property type="nucleotide sequence ID" value="NZ_SLWM01000035.1"/>
</dbReference>
<gene>
    <name evidence="12" type="ORF">EV644_1359</name>
</gene>
<feature type="compositionally biased region" description="Gly residues" evidence="9">
    <location>
        <begin position="19"/>
        <end position="32"/>
    </location>
</feature>
<evidence type="ECO:0000256" key="7">
    <source>
        <dbReference type="ARBA" id="ARBA00023049"/>
    </source>
</evidence>
<evidence type="ECO:0000256" key="8">
    <source>
        <dbReference type="ARBA" id="ARBA00023157"/>
    </source>
</evidence>
<keyword evidence="5" id="KW-0378">Hydrolase</keyword>
<comment type="caution">
    <text evidence="12">The sequence shown here is derived from an EMBL/GenBank/DDBJ whole genome shotgun (WGS) entry which is preliminary data.</text>
</comment>
<evidence type="ECO:0000256" key="6">
    <source>
        <dbReference type="ARBA" id="ARBA00022833"/>
    </source>
</evidence>
<evidence type="ECO:0000256" key="2">
    <source>
        <dbReference type="ARBA" id="ARBA00022670"/>
    </source>
</evidence>
<dbReference type="EMBL" id="SLWM01000035">
    <property type="protein sequence ID" value="TCO10210.1"/>
    <property type="molecule type" value="Genomic_DNA"/>
</dbReference>
<dbReference type="CDD" id="cd04275">
    <property type="entry name" value="ZnMc_pappalysin_like"/>
    <property type="match status" value="1"/>
</dbReference>
<keyword evidence="6" id="KW-0862">Zinc</keyword>
<dbReference type="PANTHER" id="PTHR47466">
    <property type="match status" value="1"/>
</dbReference>
<proteinExistence type="inferred from homology"/>
<dbReference type="Gene3D" id="3.40.390.10">
    <property type="entry name" value="Collagenase (Catalytic Domain)"/>
    <property type="match status" value="1"/>
</dbReference>
<feature type="domain" description="PLL-like beta propeller" evidence="11">
    <location>
        <begin position="397"/>
        <end position="659"/>
    </location>
</feature>
<dbReference type="SUPFAM" id="SSF89372">
    <property type="entry name" value="Fucose-specific lectin"/>
    <property type="match status" value="2"/>
</dbReference>
<feature type="region of interest" description="Disordered" evidence="9">
    <location>
        <begin position="1"/>
        <end position="92"/>
    </location>
</feature>
<dbReference type="InterPro" id="IPR008754">
    <property type="entry name" value="Peptidase_M43"/>
</dbReference>
<dbReference type="Pfam" id="PF05572">
    <property type="entry name" value="Peptidase_M43"/>
    <property type="match status" value="1"/>
</dbReference>
<evidence type="ECO:0000256" key="9">
    <source>
        <dbReference type="SAM" id="MobiDB-lite"/>
    </source>
</evidence>
<dbReference type="CDD" id="cd22954">
    <property type="entry name" value="PLL_lectin"/>
    <property type="match status" value="1"/>
</dbReference>
<feature type="domain" description="Peptidase M43 pregnancy-associated plasma-A" evidence="10">
    <location>
        <begin position="239"/>
        <end position="381"/>
    </location>
</feature>
<evidence type="ECO:0000256" key="5">
    <source>
        <dbReference type="ARBA" id="ARBA00022801"/>
    </source>
</evidence>
<evidence type="ECO:0000256" key="3">
    <source>
        <dbReference type="ARBA" id="ARBA00022723"/>
    </source>
</evidence>
<dbReference type="Proteomes" id="UP000295818">
    <property type="component" value="Unassembled WGS sequence"/>
</dbReference>
<feature type="compositionally biased region" description="Low complexity" evidence="9">
    <location>
        <begin position="42"/>
        <end position="55"/>
    </location>
</feature>
<keyword evidence="3" id="KW-0479">Metal-binding</keyword>
<organism evidence="12 13">
    <name type="scientific">Kribbella orskensis</name>
    <dbReference type="NCBI Taxonomy" id="2512216"/>
    <lineage>
        <taxon>Bacteria</taxon>
        <taxon>Bacillati</taxon>
        <taxon>Actinomycetota</taxon>
        <taxon>Actinomycetes</taxon>
        <taxon>Propionibacteriales</taxon>
        <taxon>Kribbellaceae</taxon>
        <taxon>Kribbella</taxon>
    </lineage>
</organism>
<dbReference type="Pfam" id="PF26607">
    <property type="entry name" value="DUF8189"/>
    <property type="match status" value="1"/>
</dbReference>
<feature type="compositionally biased region" description="Low complexity" evidence="9">
    <location>
        <begin position="210"/>
        <end position="225"/>
    </location>
</feature>
<dbReference type="SUPFAM" id="SSF55486">
    <property type="entry name" value="Metalloproteases ('zincins'), catalytic domain"/>
    <property type="match status" value="1"/>
</dbReference>
<dbReference type="InterPro" id="IPR024079">
    <property type="entry name" value="MetalloPept_cat_dom_sf"/>
</dbReference>
<sequence length="756" mass="79714">MPRKANGRADKTERAGDNGMPGGAMPSGGGQSENGTPAGYQPTSTTSTGPAMSGSPGPGGSAMSGGGGGGASMTGGGGGAGMSGGGDDHYVEQPTRRECGVMDVHRRLLSTSAEYVAARSALENATALYLASSQRFDGVAQVDVVVHVVWNNATQNISQAQIDSQIEVLNRDFRATNTDVGIVPAPFTGLVADPRIEFHLATTDPNGNPTTGVTRTQTTRTSFSTDDAIKSSATGGIDPWPADRYLNIWVGQLGGGLLGYAQFPGGPAETDGVVILHSGFGTNGTAAAPFDLGRTTTHEIGHYLNLFHIWGDDGSGCSGSDEVGDTPNQGGPNFGVPTFPKLSCNNGPNGDLFVDYMDYTDDRGMVMFTNDQVARMEACLDTVRSSLNQGTGAVAAMSEPAGPVVSWSSGRLDAFVVGTDKAMYHKWYDGGWGPSVGGYEYMGGVCMSAPEVASWGPGRLDAFVLGTDHGLYHKWYDGGWGPSVTDYEPLGGVCTSRPRVATWGPDRLDVFVTGTDRALHHIWWDGTAWSGFESLGGVCRGEPEVVAWGPDRLDVFVLGMDSAVYHKSWDGTAWSGFENLGGVCVGPPTAVSWGPNRLDLFAVGTDSALYHKWSDGSSWSADWENLGGVCASAPTVVSWGPDRLDVFVLGTDSALYHQWWDGSAWSGFEYMGGVCVDQPRVTSWAANRLDVFVVGTDSGLYHKWWDGSAWGPSTTEYEALGGVITDFKLDQPAPDKVPADLHSPTQYSTGNRAVMS</sequence>
<keyword evidence="13" id="KW-1185">Reference proteome</keyword>
<keyword evidence="4" id="KW-0732">Signal</keyword>
<accession>A0ABY2B7T5</accession>
<evidence type="ECO:0000313" key="13">
    <source>
        <dbReference type="Proteomes" id="UP000295818"/>
    </source>
</evidence>
<feature type="region of interest" description="Disordered" evidence="9">
    <location>
        <begin position="735"/>
        <end position="756"/>
    </location>
</feature>
<reference evidence="12 13" key="1">
    <citation type="journal article" date="2015" name="Stand. Genomic Sci.">
        <title>Genomic Encyclopedia of Bacterial and Archaeal Type Strains, Phase III: the genomes of soil and plant-associated and newly described type strains.</title>
        <authorList>
            <person name="Whitman W.B."/>
            <person name="Woyke T."/>
            <person name="Klenk H.P."/>
            <person name="Zhou Y."/>
            <person name="Lilburn T.G."/>
            <person name="Beck B.J."/>
            <person name="De Vos P."/>
            <person name="Vandamme P."/>
            <person name="Eisen J.A."/>
            <person name="Garrity G."/>
            <person name="Hugenholtz P."/>
            <person name="Kyrpides N.C."/>
        </authorList>
    </citation>
    <scope>NUCLEOTIDE SEQUENCE [LARGE SCALE GENOMIC DNA]</scope>
    <source>
        <strain evidence="12 13">VKM Ac-2538</strain>
    </source>
</reference>
<protein>
    <submittedName>
        <fullName evidence="12">Repeat uncharacterized protein DUF346</fullName>
    </submittedName>
</protein>
<name>A0ABY2B7T5_9ACTN</name>
<dbReference type="Gene3D" id="2.120.10.70">
    <property type="entry name" value="Fucose-specific lectin"/>
    <property type="match status" value="2"/>
</dbReference>
<keyword evidence="8" id="KW-1015">Disulfide bond</keyword>
<feature type="region of interest" description="Disordered" evidence="9">
    <location>
        <begin position="201"/>
        <end position="227"/>
    </location>
</feature>
<comment type="similarity">
    <text evidence="1">Belongs to the peptidase M43B family.</text>
</comment>
<feature type="compositionally biased region" description="Basic and acidic residues" evidence="9">
    <location>
        <begin position="7"/>
        <end position="16"/>
    </location>
</feature>
<evidence type="ECO:0000259" key="11">
    <source>
        <dbReference type="Pfam" id="PF26607"/>
    </source>
</evidence>
<dbReference type="PANTHER" id="PTHR47466:SF1">
    <property type="entry name" value="METALLOPROTEASE MEP1 (AFU_ORTHOLOGUE AFUA_1G07730)-RELATED"/>
    <property type="match status" value="1"/>
</dbReference>
<evidence type="ECO:0000256" key="4">
    <source>
        <dbReference type="ARBA" id="ARBA00022729"/>
    </source>
</evidence>
<feature type="compositionally biased region" description="Polar residues" evidence="9">
    <location>
        <begin position="743"/>
        <end position="756"/>
    </location>
</feature>
<evidence type="ECO:0000313" key="12">
    <source>
        <dbReference type="EMBL" id="TCO10210.1"/>
    </source>
</evidence>
<dbReference type="InterPro" id="IPR058502">
    <property type="entry name" value="PLL-like_beta-prop"/>
</dbReference>
<evidence type="ECO:0000256" key="1">
    <source>
        <dbReference type="ARBA" id="ARBA00008721"/>
    </source>
</evidence>
<keyword evidence="7" id="KW-0482">Metalloprotease</keyword>